<evidence type="ECO:0000259" key="9">
    <source>
        <dbReference type="Pfam" id="PF21770"/>
    </source>
</evidence>
<organism evidence="10 11">
    <name type="scientific">Microtetraspora glauca</name>
    <dbReference type="NCBI Taxonomy" id="1996"/>
    <lineage>
        <taxon>Bacteria</taxon>
        <taxon>Bacillati</taxon>
        <taxon>Actinomycetota</taxon>
        <taxon>Actinomycetes</taxon>
        <taxon>Streptosporangiales</taxon>
        <taxon>Streptosporangiaceae</taxon>
        <taxon>Microtetraspora</taxon>
    </lineage>
</organism>
<feature type="transmembrane region" description="Helical" evidence="7">
    <location>
        <begin position="79"/>
        <end position="97"/>
    </location>
</feature>
<keyword evidence="5 7" id="KW-1133">Transmembrane helix</keyword>
<reference evidence="10 11" key="1">
    <citation type="submission" date="2024-06" db="EMBL/GenBank/DDBJ databases">
        <title>The Natural Products Discovery Center: Release of the First 8490 Sequenced Strains for Exploring Actinobacteria Biosynthetic Diversity.</title>
        <authorList>
            <person name="Kalkreuter E."/>
            <person name="Kautsar S.A."/>
            <person name="Yang D."/>
            <person name="Bader C.D."/>
            <person name="Teijaro C.N."/>
            <person name="Fluegel L."/>
            <person name="Davis C.M."/>
            <person name="Simpson J.R."/>
            <person name="Lauterbach L."/>
            <person name="Steele A.D."/>
            <person name="Gui C."/>
            <person name="Meng S."/>
            <person name="Li G."/>
            <person name="Viehrig K."/>
            <person name="Ye F."/>
            <person name="Su P."/>
            <person name="Kiefer A.F."/>
            <person name="Nichols A."/>
            <person name="Cepeda A.J."/>
            <person name="Yan W."/>
            <person name="Fan B."/>
            <person name="Jiang Y."/>
            <person name="Adhikari A."/>
            <person name="Zheng C.-J."/>
            <person name="Schuster L."/>
            <person name="Cowan T.M."/>
            <person name="Smanski M.J."/>
            <person name="Chevrette M.G."/>
            <person name="De Carvalho L.P.S."/>
            <person name="Shen B."/>
        </authorList>
    </citation>
    <scope>NUCLEOTIDE SEQUENCE [LARGE SCALE GENOMIC DNA]</scope>
    <source>
        <strain evidence="10 11">NPDC050100</strain>
    </source>
</reference>
<keyword evidence="3" id="KW-1003">Cell membrane</keyword>
<sequence length="259" mass="27231">MSDPAAHDGEERETMHALTTTEFVLRLAVGTGCGALIGLERQWRARMAGLRTNALVATGATLFVLYSTAVGDLAGPTRVASYVVSGIGFLGAGVILRDGFNIRGLNTAATLWCSAAVGVLAASGYFAFTAIATVAVVAVHLLGRPLGRLIDHETPGTDEDLHPYLLRLICRSRDEQHVRALLVQYTSGGEVILCGINTTRADPGGDTRLTAHLLLDGNAATHLEHLIARLSLEPGIHAVDWYTADDQAANAPGPVATTS</sequence>
<dbReference type="Gene3D" id="3.30.70.260">
    <property type="match status" value="1"/>
</dbReference>
<evidence type="ECO:0000313" key="11">
    <source>
        <dbReference type="Proteomes" id="UP001551675"/>
    </source>
</evidence>
<evidence type="ECO:0000256" key="2">
    <source>
        <dbReference type="ARBA" id="ARBA00009298"/>
    </source>
</evidence>
<evidence type="ECO:0000259" key="8">
    <source>
        <dbReference type="Pfam" id="PF02308"/>
    </source>
</evidence>
<feature type="transmembrane region" description="Helical" evidence="7">
    <location>
        <begin position="109"/>
        <end position="142"/>
    </location>
</feature>
<keyword evidence="6 7" id="KW-0472">Membrane</keyword>
<dbReference type="RefSeq" id="WP_358130752.1">
    <property type="nucleotide sequence ID" value="NZ_JBFALK010000003.1"/>
</dbReference>
<dbReference type="Pfam" id="PF21770">
    <property type="entry name" value="MgtC_SapB_C"/>
    <property type="match status" value="1"/>
</dbReference>
<dbReference type="InterPro" id="IPR048640">
    <property type="entry name" value="MgtC-like_C"/>
</dbReference>
<proteinExistence type="inferred from homology"/>
<dbReference type="PRINTS" id="PR01837">
    <property type="entry name" value="MGTCSAPBPROT"/>
</dbReference>
<dbReference type="Proteomes" id="UP001551675">
    <property type="component" value="Unassembled WGS sequence"/>
</dbReference>
<keyword evidence="11" id="KW-1185">Reference proteome</keyword>
<name>A0ABV3G9F7_MICGL</name>
<keyword evidence="4 7" id="KW-0812">Transmembrane</keyword>
<evidence type="ECO:0000256" key="5">
    <source>
        <dbReference type="ARBA" id="ARBA00022989"/>
    </source>
</evidence>
<dbReference type="EMBL" id="JBFALK010000003">
    <property type="protein sequence ID" value="MEV0968271.1"/>
    <property type="molecule type" value="Genomic_DNA"/>
</dbReference>
<feature type="transmembrane region" description="Helical" evidence="7">
    <location>
        <begin position="23"/>
        <end position="40"/>
    </location>
</feature>
<dbReference type="InterPro" id="IPR049177">
    <property type="entry name" value="MgtC_SapB_SrpB_YhiD_N"/>
</dbReference>
<evidence type="ECO:0000313" key="10">
    <source>
        <dbReference type="EMBL" id="MEV0968271.1"/>
    </source>
</evidence>
<feature type="transmembrane region" description="Helical" evidence="7">
    <location>
        <begin position="52"/>
        <end position="73"/>
    </location>
</feature>
<comment type="similarity">
    <text evidence="2">Belongs to the MgtC/SapB family.</text>
</comment>
<evidence type="ECO:0000256" key="4">
    <source>
        <dbReference type="ARBA" id="ARBA00022692"/>
    </source>
</evidence>
<dbReference type="Pfam" id="PF02308">
    <property type="entry name" value="MgtC"/>
    <property type="match status" value="1"/>
</dbReference>
<dbReference type="PANTHER" id="PTHR33778:SF3">
    <property type="entry name" value="PROTEIN MGTC"/>
    <property type="match status" value="1"/>
</dbReference>
<protein>
    <submittedName>
        <fullName evidence="10">MgtC/SapB family protein</fullName>
    </submittedName>
</protein>
<feature type="domain" description="MgtC/SapB/SrpB/YhiD N-terminal" evidence="8">
    <location>
        <begin position="27"/>
        <end position="148"/>
    </location>
</feature>
<dbReference type="InterPro" id="IPR003416">
    <property type="entry name" value="MgtC/SapB/SrpB/YhiD_fam"/>
</dbReference>
<gene>
    <name evidence="10" type="ORF">AB0I59_06525</name>
</gene>
<comment type="subcellular location">
    <subcellularLocation>
        <location evidence="1">Cell membrane</location>
        <topology evidence="1">Multi-pass membrane protein</topology>
    </subcellularLocation>
</comment>
<accession>A0ABV3G9F7</accession>
<dbReference type="PANTHER" id="PTHR33778">
    <property type="entry name" value="PROTEIN MGTC"/>
    <property type="match status" value="1"/>
</dbReference>
<evidence type="ECO:0000256" key="3">
    <source>
        <dbReference type="ARBA" id="ARBA00022475"/>
    </source>
</evidence>
<evidence type="ECO:0000256" key="7">
    <source>
        <dbReference type="SAM" id="Phobius"/>
    </source>
</evidence>
<comment type="caution">
    <text evidence="10">The sequence shown here is derived from an EMBL/GenBank/DDBJ whole genome shotgun (WGS) entry which is preliminary data.</text>
</comment>
<evidence type="ECO:0000256" key="6">
    <source>
        <dbReference type="ARBA" id="ARBA00023136"/>
    </source>
</evidence>
<feature type="domain" description="MgtC-like C-terminal" evidence="9">
    <location>
        <begin position="164"/>
        <end position="241"/>
    </location>
</feature>
<evidence type="ECO:0000256" key="1">
    <source>
        <dbReference type="ARBA" id="ARBA00004651"/>
    </source>
</evidence>